<evidence type="ECO:0000313" key="2">
    <source>
        <dbReference type="EMBL" id="MCX7569718.1"/>
    </source>
</evidence>
<keyword evidence="2" id="KW-0808">Transferase</keyword>
<dbReference type="SUPFAM" id="SSF53335">
    <property type="entry name" value="S-adenosyl-L-methionine-dependent methyltransferases"/>
    <property type="match status" value="1"/>
</dbReference>
<evidence type="ECO:0000313" key="3">
    <source>
        <dbReference type="Proteomes" id="UP001208017"/>
    </source>
</evidence>
<dbReference type="Pfam" id="PF13649">
    <property type="entry name" value="Methyltransf_25"/>
    <property type="match status" value="1"/>
</dbReference>
<sequence>MQQTHQVAEKMVFLYKFLQSPKSVGSVTPSSRFLTEKMMQPIDWHSLRAVAELGAGTGVFTRAIRERLHPDATALIFEQDYAMRRQLRLREPRLTFETDARDLSASMSRHGITCLDAVVSGLPFANFDPMLRDRILDEVSQSLRPGGVFVTFQYSLQMKAHLEKRFDRVEIGFVPLNFPPAFVYVCRTKEVSH</sequence>
<keyword evidence="3" id="KW-1185">Reference proteome</keyword>
<accession>A0ABT3WYG9</accession>
<proteinExistence type="predicted"/>
<reference evidence="2 3" key="1">
    <citation type="submission" date="2022-11" db="EMBL/GenBank/DDBJ databases">
        <title>Study of microbial diversity in lake waters.</title>
        <authorList>
            <person name="Zhang J."/>
        </authorList>
    </citation>
    <scope>NUCLEOTIDE SEQUENCE [LARGE SCALE GENOMIC DNA]</scope>
    <source>
        <strain evidence="2 3">DT12</strain>
    </source>
</reference>
<dbReference type="Gene3D" id="3.40.50.150">
    <property type="entry name" value="Vaccinia Virus protein VP39"/>
    <property type="match status" value="1"/>
</dbReference>
<dbReference type="RefSeq" id="WP_267150948.1">
    <property type="nucleotide sequence ID" value="NZ_JAPMLT010000002.1"/>
</dbReference>
<dbReference type="GO" id="GO:0032259">
    <property type="term" value="P:methylation"/>
    <property type="evidence" value="ECO:0007669"/>
    <property type="project" value="UniProtKB-KW"/>
</dbReference>
<organism evidence="2 3">
    <name type="scientific">Tumebacillus lacus</name>
    <dbReference type="NCBI Taxonomy" id="2995335"/>
    <lineage>
        <taxon>Bacteria</taxon>
        <taxon>Bacillati</taxon>
        <taxon>Bacillota</taxon>
        <taxon>Bacilli</taxon>
        <taxon>Bacillales</taxon>
        <taxon>Alicyclobacillaceae</taxon>
        <taxon>Tumebacillus</taxon>
    </lineage>
</organism>
<dbReference type="EMBL" id="JAPMLT010000002">
    <property type="protein sequence ID" value="MCX7569718.1"/>
    <property type="molecule type" value="Genomic_DNA"/>
</dbReference>
<name>A0ABT3WYG9_9BACL</name>
<gene>
    <name evidence="2" type="ORF">OS242_07050</name>
</gene>
<comment type="caution">
    <text evidence="2">The sequence shown here is derived from an EMBL/GenBank/DDBJ whole genome shotgun (WGS) entry which is preliminary data.</text>
</comment>
<dbReference type="InterPro" id="IPR041698">
    <property type="entry name" value="Methyltransf_25"/>
</dbReference>
<evidence type="ECO:0000259" key="1">
    <source>
        <dbReference type="Pfam" id="PF13649"/>
    </source>
</evidence>
<dbReference type="InterPro" id="IPR029063">
    <property type="entry name" value="SAM-dependent_MTases_sf"/>
</dbReference>
<dbReference type="GO" id="GO:0008168">
    <property type="term" value="F:methyltransferase activity"/>
    <property type="evidence" value="ECO:0007669"/>
    <property type="project" value="UniProtKB-KW"/>
</dbReference>
<dbReference type="Proteomes" id="UP001208017">
    <property type="component" value="Unassembled WGS sequence"/>
</dbReference>
<feature type="domain" description="Methyltransferase" evidence="1">
    <location>
        <begin position="50"/>
        <end position="147"/>
    </location>
</feature>
<dbReference type="CDD" id="cd02440">
    <property type="entry name" value="AdoMet_MTases"/>
    <property type="match status" value="1"/>
</dbReference>
<protein>
    <submittedName>
        <fullName evidence="2">Methyltransferase domain-containing protein</fullName>
    </submittedName>
</protein>
<keyword evidence="2" id="KW-0489">Methyltransferase</keyword>